<evidence type="ECO:0000256" key="1">
    <source>
        <dbReference type="ARBA" id="ARBA00000085"/>
    </source>
</evidence>
<name>A0ABS6MEN6_9GAMM</name>
<reference evidence="8 9" key="1">
    <citation type="submission" date="2021-06" db="EMBL/GenBank/DDBJ databases">
        <title>Bacterium isolated from marine sediment.</title>
        <authorList>
            <person name="Zhu K.-L."/>
            <person name="Du Z.-J."/>
            <person name="Liang Q.-Y."/>
        </authorList>
    </citation>
    <scope>NUCLEOTIDE SEQUENCE [LARGE SCALE GENOMIC DNA]</scope>
    <source>
        <strain evidence="8 9">A346</strain>
    </source>
</reference>
<accession>A0ABS6MEN6</accession>
<evidence type="ECO:0000256" key="5">
    <source>
        <dbReference type="PROSITE-ProRule" id="PRU00169"/>
    </source>
</evidence>
<feature type="domain" description="Response regulatory" evidence="7">
    <location>
        <begin position="415"/>
        <end position="528"/>
    </location>
</feature>
<dbReference type="PROSITE" id="PS50109">
    <property type="entry name" value="HIS_KIN"/>
    <property type="match status" value="1"/>
</dbReference>
<dbReference type="InterPro" id="IPR003594">
    <property type="entry name" value="HATPase_dom"/>
</dbReference>
<dbReference type="Pfam" id="PF02518">
    <property type="entry name" value="HATPase_c"/>
    <property type="match status" value="1"/>
</dbReference>
<dbReference type="PROSITE" id="PS50110">
    <property type="entry name" value="RESPONSE_REGULATORY"/>
    <property type="match status" value="1"/>
</dbReference>
<feature type="modified residue" description="4-aspartylphosphate" evidence="5">
    <location>
        <position position="462"/>
    </location>
</feature>
<evidence type="ECO:0000259" key="7">
    <source>
        <dbReference type="PROSITE" id="PS50110"/>
    </source>
</evidence>
<evidence type="ECO:0000256" key="2">
    <source>
        <dbReference type="ARBA" id="ARBA00012438"/>
    </source>
</evidence>
<dbReference type="Pfam" id="PF12860">
    <property type="entry name" value="PAS_7"/>
    <property type="match status" value="1"/>
</dbReference>
<dbReference type="PANTHER" id="PTHR43047:SF9">
    <property type="entry name" value="HISTIDINE KINASE"/>
    <property type="match status" value="1"/>
</dbReference>
<keyword evidence="9" id="KW-1185">Reference proteome</keyword>
<keyword evidence="4" id="KW-0418">Kinase</keyword>
<evidence type="ECO:0000256" key="3">
    <source>
        <dbReference type="ARBA" id="ARBA00022679"/>
    </source>
</evidence>
<dbReference type="SMART" id="SM00387">
    <property type="entry name" value="HATPase_c"/>
    <property type="match status" value="1"/>
</dbReference>
<sequence length="528" mass="58866">MLSQADKPAIQTAQREYVSDDVWNLLSNQAGWLLDAIENIAEAFVYWGPDDRLVLCNSKYPSQFMEPDKVRPGVKFSELVEQNIRTGRVISFDEIEDVPSSPEEYRQQRLALHRNGEGTFEVKNHTGKWLQARERRTRDGGTVGIYTDITSLKCAEQREHEAALAADSANQAKSRFLAAASHDLRQPLHAMGILVSALSGRLSNPEERELLSGVESCLNTMQSLFDSLLDISRLDAGVIEPQLQMLNLNEMLQAIEKEFEPQARSRGLRLKIRPTGHFTYSDPSMLGRIIRNLIGNAIKYTDTGGVLVGVRVRANELVLDVWDTGIGFPLDQIEAMFMEFRQLEVGKVRRQGLGLGLSIANRLCEMLGHEIEVRSTQGKGSVFRVKIPLRAAPTQEAMAPSALQQPHQTTIPPLCIAVLDDDQDNLIATALLLRDWGCKVLTATTLEGIARIECCPDLLLVDHHLKGEEKGTSAIPLLTEKFGRTIKAVVVTGDTEPEQLQQIKTLGYPVVHKPLKPMKLRSILQQCR</sequence>
<evidence type="ECO:0000259" key="6">
    <source>
        <dbReference type="PROSITE" id="PS50109"/>
    </source>
</evidence>
<protein>
    <recommendedName>
        <fullName evidence="2">histidine kinase</fullName>
        <ecNumber evidence="2">2.7.13.3</ecNumber>
    </recommendedName>
</protein>
<keyword evidence="3" id="KW-0808">Transferase</keyword>
<dbReference type="InterPro" id="IPR005467">
    <property type="entry name" value="His_kinase_dom"/>
</dbReference>
<keyword evidence="5" id="KW-0597">Phosphoprotein</keyword>
<evidence type="ECO:0000313" key="9">
    <source>
        <dbReference type="Proteomes" id="UP000755551"/>
    </source>
</evidence>
<dbReference type="SMART" id="SM00448">
    <property type="entry name" value="REC"/>
    <property type="match status" value="1"/>
</dbReference>
<dbReference type="EMBL" id="JAHQZT010000035">
    <property type="protein sequence ID" value="MBV0934754.1"/>
    <property type="molecule type" value="Genomic_DNA"/>
</dbReference>
<proteinExistence type="predicted"/>
<dbReference type="SMART" id="SM00388">
    <property type="entry name" value="HisKA"/>
    <property type="match status" value="1"/>
</dbReference>
<comment type="caution">
    <text evidence="8">The sequence shown here is derived from an EMBL/GenBank/DDBJ whole genome shotgun (WGS) entry which is preliminary data.</text>
</comment>
<gene>
    <name evidence="8" type="ORF">KTN04_15555</name>
</gene>
<dbReference type="Pfam" id="PF00512">
    <property type="entry name" value="HisKA"/>
    <property type="match status" value="1"/>
</dbReference>
<dbReference type="InterPro" id="IPR001789">
    <property type="entry name" value="Sig_transdc_resp-reg_receiver"/>
</dbReference>
<dbReference type="CDD" id="cd00082">
    <property type="entry name" value="HisKA"/>
    <property type="match status" value="1"/>
</dbReference>
<organism evidence="8 9">
    <name type="scientific">Marinobacterium weihaiense</name>
    <dbReference type="NCBI Taxonomy" id="2851016"/>
    <lineage>
        <taxon>Bacteria</taxon>
        <taxon>Pseudomonadati</taxon>
        <taxon>Pseudomonadota</taxon>
        <taxon>Gammaproteobacteria</taxon>
        <taxon>Oceanospirillales</taxon>
        <taxon>Oceanospirillaceae</taxon>
        <taxon>Marinobacterium</taxon>
    </lineage>
</organism>
<dbReference type="EC" id="2.7.13.3" evidence="2"/>
<evidence type="ECO:0000313" key="8">
    <source>
        <dbReference type="EMBL" id="MBV0934754.1"/>
    </source>
</evidence>
<dbReference type="InterPro" id="IPR003661">
    <property type="entry name" value="HisK_dim/P_dom"/>
</dbReference>
<comment type="catalytic activity">
    <reaction evidence="1">
        <text>ATP + protein L-histidine = ADP + protein N-phospho-L-histidine.</text>
        <dbReference type="EC" id="2.7.13.3"/>
    </reaction>
</comment>
<dbReference type="RefSeq" id="WP_217336152.1">
    <property type="nucleotide sequence ID" value="NZ_JAHQZT010000035.1"/>
</dbReference>
<dbReference type="CDD" id="cd00156">
    <property type="entry name" value="REC"/>
    <property type="match status" value="1"/>
</dbReference>
<evidence type="ECO:0000256" key="4">
    <source>
        <dbReference type="ARBA" id="ARBA00022777"/>
    </source>
</evidence>
<dbReference type="Proteomes" id="UP000755551">
    <property type="component" value="Unassembled WGS sequence"/>
</dbReference>
<feature type="domain" description="Histidine kinase" evidence="6">
    <location>
        <begin position="179"/>
        <end position="391"/>
    </location>
</feature>
<dbReference type="PANTHER" id="PTHR43047">
    <property type="entry name" value="TWO-COMPONENT HISTIDINE PROTEIN KINASE"/>
    <property type="match status" value="1"/>
</dbReference>